<feature type="region of interest" description="Disordered" evidence="8">
    <location>
        <begin position="94"/>
        <end position="115"/>
    </location>
</feature>
<dbReference type="Pfam" id="PF00443">
    <property type="entry name" value="UCH"/>
    <property type="match status" value="1"/>
</dbReference>
<gene>
    <name evidence="10" type="ORF">BcabD6B2_15710</name>
</gene>
<keyword evidence="11" id="KW-1185">Reference proteome</keyword>
<dbReference type="GO" id="GO:0016579">
    <property type="term" value="P:protein deubiquitination"/>
    <property type="evidence" value="ECO:0007669"/>
    <property type="project" value="InterPro"/>
</dbReference>
<dbReference type="GO" id="GO:0050992">
    <property type="term" value="P:dimethylallyl diphosphate biosynthetic process"/>
    <property type="evidence" value="ECO:0007669"/>
    <property type="project" value="InterPro"/>
</dbReference>
<dbReference type="Proteomes" id="UP001497744">
    <property type="component" value="Unassembled WGS sequence"/>
</dbReference>
<evidence type="ECO:0000256" key="1">
    <source>
        <dbReference type="ARBA" id="ARBA00001966"/>
    </source>
</evidence>
<comment type="cofactor">
    <cofactor evidence="1">
        <name>[4Fe-4S] cluster</name>
        <dbReference type="ChEBI" id="CHEBI:49883"/>
    </cofactor>
</comment>
<dbReference type="Pfam" id="PF02401">
    <property type="entry name" value="LYTB"/>
    <property type="match status" value="1"/>
</dbReference>
<keyword evidence="3" id="KW-0479">Metal-binding</keyword>
<dbReference type="Gene3D" id="3.40.50.11270">
    <property type="match status" value="1"/>
</dbReference>
<keyword evidence="5" id="KW-0411">Iron-sulfur</keyword>
<dbReference type="InterPro" id="IPR001394">
    <property type="entry name" value="Peptidase_C19_UCH"/>
</dbReference>
<dbReference type="PROSITE" id="PS50235">
    <property type="entry name" value="USP_3"/>
    <property type="match status" value="1"/>
</dbReference>
<evidence type="ECO:0000313" key="11">
    <source>
        <dbReference type="Proteomes" id="UP001497744"/>
    </source>
</evidence>
<feature type="domain" description="USP" evidence="9">
    <location>
        <begin position="848"/>
        <end position="1132"/>
    </location>
</feature>
<feature type="compositionally biased region" description="Polar residues" evidence="8">
    <location>
        <begin position="223"/>
        <end position="238"/>
    </location>
</feature>
<feature type="region of interest" description="Disordered" evidence="8">
    <location>
        <begin position="151"/>
        <end position="172"/>
    </location>
</feature>
<dbReference type="InterPro" id="IPR003451">
    <property type="entry name" value="LytB/IspH"/>
</dbReference>
<dbReference type="RefSeq" id="XP_067714205.1">
    <property type="nucleotide sequence ID" value="XM_067858104.1"/>
</dbReference>
<dbReference type="InterPro" id="IPR028889">
    <property type="entry name" value="USP"/>
</dbReference>
<dbReference type="NCBIfam" id="TIGR00216">
    <property type="entry name" value="ispH_lytB"/>
    <property type="match status" value="1"/>
</dbReference>
<keyword evidence="4" id="KW-0408">Iron</keyword>
<protein>
    <recommendedName>
        <fullName evidence="7">4-hydroxy-3-methylbut-2-enyl diphosphate reductase</fullName>
        <ecNumber evidence="7">1.17.7.4</ecNumber>
    </recommendedName>
</protein>
<evidence type="ECO:0000256" key="7">
    <source>
        <dbReference type="ARBA" id="ARBA00047177"/>
    </source>
</evidence>
<dbReference type="GO" id="GO:0051745">
    <property type="term" value="F:4-hydroxy-3-methylbut-2-enyl diphosphate reductase activity"/>
    <property type="evidence" value="ECO:0007669"/>
    <property type="project" value="UniProtKB-EC"/>
</dbReference>
<dbReference type="GO" id="GO:0046872">
    <property type="term" value="F:metal ion binding"/>
    <property type="evidence" value="ECO:0007669"/>
    <property type="project" value="UniProtKB-KW"/>
</dbReference>
<dbReference type="PANTHER" id="PTHR30426:SF0">
    <property type="entry name" value="4-HYDROXY-3-METHYLBUT-2-ENYL DIPHOSPHATE REDUCTASE"/>
    <property type="match status" value="1"/>
</dbReference>
<dbReference type="Gene3D" id="3.40.1010.20">
    <property type="entry name" value="4-hydroxy-3-methylbut-2-enyl diphosphate reductase, catalytic domain"/>
    <property type="match status" value="2"/>
</dbReference>
<evidence type="ECO:0000256" key="6">
    <source>
        <dbReference type="ARBA" id="ARBA00046335"/>
    </source>
</evidence>
<dbReference type="CDD" id="cd02257">
    <property type="entry name" value="Peptidase_C19"/>
    <property type="match status" value="1"/>
</dbReference>
<accession>A0AAV4LQL1</accession>
<evidence type="ECO:0000256" key="4">
    <source>
        <dbReference type="ARBA" id="ARBA00023004"/>
    </source>
</evidence>
<dbReference type="SUPFAM" id="SSF54001">
    <property type="entry name" value="Cysteine proteinases"/>
    <property type="match status" value="1"/>
</dbReference>
<evidence type="ECO:0000256" key="3">
    <source>
        <dbReference type="ARBA" id="ARBA00022723"/>
    </source>
</evidence>
<dbReference type="GO" id="GO:0051539">
    <property type="term" value="F:4 iron, 4 sulfur cluster binding"/>
    <property type="evidence" value="ECO:0007669"/>
    <property type="project" value="UniProtKB-KW"/>
</dbReference>
<dbReference type="GeneID" id="94193617"/>
<proteinExistence type="inferred from homology"/>
<evidence type="ECO:0000256" key="5">
    <source>
        <dbReference type="ARBA" id="ARBA00023014"/>
    </source>
</evidence>
<reference evidence="10 11" key="1">
    <citation type="submission" date="2021-06" db="EMBL/GenBank/DDBJ databases">
        <title>Genome sequence of Babesia caballi.</title>
        <authorList>
            <person name="Yamagishi J."/>
            <person name="Kidaka T."/>
            <person name="Ochi A."/>
        </authorList>
    </citation>
    <scope>NUCLEOTIDE SEQUENCE [LARGE SCALE GENOMIC DNA]</scope>
    <source>
        <strain evidence="10">USDA-D6B2</strain>
    </source>
</reference>
<dbReference type="CDD" id="cd13944">
    <property type="entry name" value="lytB_ispH"/>
    <property type="match status" value="1"/>
</dbReference>
<dbReference type="PANTHER" id="PTHR30426">
    <property type="entry name" value="4-HYDROXY-3-METHYLBUT-2-ENYL DIPHOSPHATE REDUCTASE"/>
    <property type="match status" value="1"/>
</dbReference>
<dbReference type="InterPro" id="IPR038765">
    <property type="entry name" value="Papain-like_cys_pep_sf"/>
</dbReference>
<keyword evidence="2" id="KW-0004">4Fe-4S</keyword>
<evidence type="ECO:0000256" key="8">
    <source>
        <dbReference type="SAM" id="MobiDB-lite"/>
    </source>
</evidence>
<comment type="caution">
    <text evidence="10">The sequence shown here is derived from an EMBL/GenBank/DDBJ whole genome shotgun (WGS) entry which is preliminary data.</text>
</comment>
<dbReference type="GO" id="GO:0019288">
    <property type="term" value="P:isopentenyl diphosphate biosynthetic process, methylerythritol 4-phosphate pathway"/>
    <property type="evidence" value="ECO:0007669"/>
    <property type="project" value="InterPro"/>
</dbReference>
<dbReference type="GO" id="GO:0004843">
    <property type="term" value="F:cysteine-type deubiquitinase activity"/>
    <property type="evidence" value="ECO:0007669"/>
    <property type="project" value="InterPro"/>
</dbReference>
<dbReference type="EMBL" id="BPLF01000001">
    <property type="protein sequence ID" value="GIX62136.1"/>
    <property type="molecule type" value="Genomic_DNA"/>
</dbReference>
<dbReference type="EC" id="1.17.7.4" evidence="7"/>
<evidence type="ECO:0000313" key="10">
    <source>
        <dbReference type="EMBL" id="GIX62136.1"/>
    </source>
</evidence>
<dbReference type="HAMAP" id="MF_00191">
    <property type="entry name" value="IspH"/>
    <property type="match status" value="1"/>
</dbReference>
<evidence type="ECO:0000256" key="2">
    <source>
        <dbReference type="ARBA" id="ARBA00022485"/>
    </source>
</evidence>
<evidence type="ECO:0000259" key="9">
    <source>
        <dbReference type="PROSITE" id="PS50235"/>
    </source>
</evidence>
<name>A0AAV4LQL1_BABCB</name>
<feature type="compositionally biased region" description="Basic and acidic residues" evidence="8">
    <location>
        <begin position="152"/>
        <end position="171"/>
    </location>
</feature>
<comment type="similarity">
    <text evidence="6">Belongs to the IspH family.</text>
</comment>
<dbReference type="Gene3D" id="3.90.70.10">
    <property type="entry name" value="Cysteine proteinases"/>
    <property type="match status" value="1"/>
</dbReference>
<sequence length="1553" mass="171386">MEPQVPVYPPAANMRMERCGAVAPGERKALFASTAASQRLRPGSERYRLNVQDKREQQPRLWNRLPSETTEGSNLNTLPNQMWQREVPRSPTLTYDIGSRNRGQAPSFKAGLSARTESETNLPAFALRQRKDVAEVVSVDPPVEAPRAKAIRHAEKETHATSAHTTEDPRSNIEAQPIQLIDEPIEQVHLAESDVPPLRFKQDASPLSFKDNGPVSQHKSDKNANSVTRETTADCGSTSDRVISMREFEAPLDDTLRDILETPAMRIATFGGNPFAVFRLKHTRSPIMVTDSDLAHVKGVMIAKRHSPDELLSYFKASISVTSVPMMRIILQLLCDVIQSDVSQRAVCVRMMEAALVYHPDELVQCFSCAHIPPLFDPEINDDVGGSFIRLFLSYKATFCSPGLPEGGVPVGIDGYGRFRYDINECEPEDRARMYRQDESTDFYQGPGYDGAVNAEDKGKRGAATNEEAILDFTDCGKIESMALLKICADRADVTSAFDIPASRLRDWLSTIWFELPATRPCLPLMRLCIHWIDSKDDPAFLKDAALALLQKERSLLGDFEGSRQLMLELLSFMIARNGEVSVELAKVVDMVNEGEDNMLYAVMDAIVSRNLRENDMLDLWCLLCILPWPVTSPRSAVCSLMSSTFMVYYQLAYDSISEGTASPRFTSSPMGLLENALRICACRCSSPVLAKGALLQTIMLIQHPPMPALRMNSAPLILASLCPFFWKCHFVWSSCGRDADPDSLLALRHLYDALRTSVFCEPLSSIGSELGARTAPIFPRVRFASDEGVEENVSRFIAVPEQPADPNADGGYHQVQGYEPALEQRYGPRGTPPPAEPDVRPVLEAPRGIRNLGNSCYYNSVLQALFHTRSFVQCLMELPDGKPAVAVYQKMFRKLLKRGKRPFDAIAGYKLLPASWRRNSEQQDVTEVLGHVLESLDGSLGLWRRVFAGMVVRRIKCLHCERLSDNREIAMDFTFPLVGLPSIQAMFDDFCKIETLRGGNKYHCSECNAYRRADTWNVIASPPAHLVVVLSRQVWSPGQDAHASAGGASKVMQHVRVDEHLRVCEFDYTLYGAIFHSGTATSSGHYYFVGRDSEAPSRWHVCDDSQVRPATAATVNDVSQDRRNAHVPARQTAAPLTMRAELYLALAALVGKCLSIRHAGFLARQLGRGAAADARAFGGCRSVSAPKEGKLRPGLPHVCAESAPVAHNDVATSDADGASQRQKTVYLVSPRGFCEGVRRAIQTVDEAVRVFGPPVYVKHEIVHNEFVCNRLRAKGVVFVEDLTKVPEGSVLIFSAHGVSPAVRELAKARNLVEIDASCPLVNKVHVYVKKKAEEGYQIVLIGHKKHVETIGTAGEAPGVTTIVETVEDVDGLDYAPGTKLFYATQTTLSLDDCKLIKERLVERFPWIETIPSGSICYATTNRQITVQKACAFADLLLIVGSTMSSNANRLLDTGTTRNVRGYLIPNADAVTPELIGDARSVAVSASASTPDDLTNGVVEKLAQPPFNFAVEFFEGCEERIPKWRLPRNLEAFIKEHDSRLAAAAGAATHVEG</sequence>
<organism evidence="10 11">
    <name type="scientific">Babesia caballi</name>
    <dbReference type="NCBI Taxonomy" id="5871"/>
    <lineage>
        <taxon>Eukaryota</taxon>
        <taxon>Sar</taxon>
        <taxon>Alveolata</taxon>
        <taxon>Apicomplexa</taxon>
        <taxon>Aconoidasida</taxon>
        <taxon>Piroplasmida</taxon>
        <taxon>Babesiidae</taxon>
        <taxon>Babesia</taxon>
    </lineage>
</organism>
<feature type="region of interest" description="Disordered" evidence="8">
    <location>
        <begin position="200"/>
        <end position="238"/>
    </location>
</feature>